<dbReference type="SUPFAM" id="SSF103481">
    <property type="entry name" value="Multidrug resistance efflux transporter EmrE"/>
    <property type="match status" value="2"/>
</dbReference>
<keyword evidence="4" id="KW-1185">Reference proteome</keyword>
<feature type="transmembrane region" description="Helical" evidence="1">
    <location>
        <begin position="66"/>
        <end position="91"/>
    </location>
</feature>
<dbReference type="Pfam" id="PF00892">
    <property type="entry name" value="EamA"/>
    <property type="match status" value="2"/>
</dbReference>
<name>A0AA45C6K9_9BACT</name>
<dbReference type="RefSeq" id="WP_109604889.1">
    <property type="nucleotide sequence ID" value="NZ_QGGI01000009.1"/>
</dbReference>
<feature type="transmembrane region" description="Helical" evidence="1">
    <location>
        <begin position="33"/>
        <end position="54"/>
    </location>
</feature>
<organism evidence="3 4">
    <name type="scientific">Oceanotoga teriensis</name>
    <dbReference type="NCBI Taxonomy" id="515440"/>
    <lineage>
        <taxon>Bacteria</taxon>
        <taxon>Thermotogati</taxon>
        <taxon>Thermotogota</taxon>
        <taxon>Thermotogae</taxon>
        <taxon>Petrotogales</taxon>
        <taxon>Petrotogaceae</taxon>
        <taxon>Oceanotoga</taxon>
    </lineage>
</organism>
<feature type="transmembrane region" description="Helical" evidence="1">
    <location>
        <begin position="97"/>
        <end position="115"/>
    </location>
</feature>
<dbReference type="Gene3D" id="1.10.3730.20">
    <property type="match status" value="2"/>
</dbReference>
<keyword evidence="1" id="KW-0812">Transmembrane</keyword>
<sequence length="287" mass="32605">MKNKGILMTMFSAILFGFMPIFAKIAYLGGINYYSLVFLRSMFALIFISIFILIKKISIKINFKDFINLFFLSLIGYTLTQLTLFASYTYISTGVATTLHFIYPVCIMTANILFFKERVNKNKVFALILAIIGISMLSINKNIKIDIRGVFIAIISGILYSYYMLVIEHTKIKNMNSVVMTFYLLLFSMIFLGFGSLKFELNFNFNYLSWFMGMIIALLCSIFAVILLQMGIKEIGSSTASILSAFEPIVSVILGVIIFRESITINIFLGIVFVIVSVLIVNFNKKY</sequence>
<proteinExistence type="predicted"/>
<feature type="transmembrane region" description="Helical" evidence="1">
    <location>
        <begin position="177"/>
        <end position="195"/>
    </location>
</feature>
<protein>
    <submittedName>
        <fullName evidence="3">EamA domain-containing membrane protein RarD</fullName>
    </submittedName>
</protein>
<dbReference type="GO" id="GO:0016020">
    <property type="term" value="C:membrane"/>
    <property type="evidence" value="ECO:0007669"/>
    <property type="project" value="InterPro"/>
</dbReference>
<evidence type="ECO:0000313" key="4">
    <source>
        <dbReference type="Proteomes" id="UP000245921"/>
    </source>
</evidence>
<feature type="transmembrane region" description="Helical" evidence="1">
    <location>
        <begin position="240"/>
        <end position="259"/>
    </location>
</feature>
<dbReference type="Proteomes" id="UP000245921">
    <property type="component" value="Unassembled WGS sequence"/>
</dbReference>
<feature type="transmembrane region" description="Helical" evidence="1">
    <location>
        <begin position="207"/>
        <end position="228"/>
    </location>
</feature>
<feature type="transmembrane region" description="Helical" evidence="1">
    <location>
        <begin position="122"/>
        <end position="139"/>
    </location>
</feature>
<feature type="transmembrane region" description="Helical" evidence="1">
    <location>
        <begin position="265"/>
        <end position="283"/>
    </location>
</feature>
<comment type="caution">
    <text evidence="3">The sequence shown here is derived from an EMBL/GenBank/DDBJ whole genome shotgun (WGS) entry which is preliminary data.</text>
</comment>
<dbReference type="InterPro" id="IPR037185">
    <property type="entry name" value="EmrE-like"/>
</dbReference>
<evidence type="ECO:0000256" key="1">
    <source>
        <dbReference type="SAM" id="Phobius"/>
    </source>
</evidence>
<feature type="domain" description="EamA" evidence="2">
    <location>
        <begin position="148"/>
        <end position="282"/>
    </location>
</feature>
<reference evidence="3 4" key="1">
    <citation type="submission" date="2018-05" db="EMBL/GenBank/DDBJ databases">
        <title>Genomic Encyclopedia of Type Strains, Phase IV (KMG-IV): sequencing the most valuable type-strain genomes for metagenomic binning, comparative biology and taxonomic classification.</title>
        <authorList>
            <person name="Goeker M."/>
        </authorList>
    </citation>
    <scope>NUCLEOTIDE SEQUENCE [LARGE SCALE GENOMIC DNA]</scope>
    <source>
        <strain evidence="3 4">DSM 24906</strain>
    </source>
</reference>
<dbReference type="AlphaFoldDB" id="A0AA45C6K9"/>
<dbReference type="EMBL" id="QGGI01000009">
    <property type="protein sequence ID" value="PWJ92164.1"/>
    <property type="molecule type" value="Genomic_DNA"/>
</dbReference>
<evidence type="ECO:0000259" key="2">
    <source>
        <dbReference type="Pfam" id="PF00892"/>
    </source>
</evidence>
<evidence type="ECO:0000313" key="3">
    <source>
        <dbReference type="EMBL" id="PWJ92164.1"/>
    </source>
</evidence>
<gene>
    <name evidence="3" type="ORF">C7380_10947</name>
</gene>
<feature type="transmembrane region" description="Helical" evidence="1">
    <location>
        <begin position="7"/>
        <end position="27"/>
    </location>
</feature>
<accession>A0AA45C6K9</accession>
<feature type="transmembrane region" description="Helical" evidence="1">
    <location>
        <begin position="145"/>
        <end position="165"/>
    </location>
</feature>
<dbReference type="PANTHER" id="PTHR22911">
    <property type="entry name" value="ACYL-MALONYL CONDENSING ENZYME-RELATED"/>
    <property type="match status" value="1"/>
</dbReference>
<dbReference type="InterPro" id="IPR000620">
    <property type="entry name" value="EamA_dom"/>
</dbReference>
<dbReference type="PANTHER" id="PTHR22911:SF137">
    <property type="entry name" value="SOLUTE CARRIER FAMILY 35 MEMBER G2-RELATED"/>
    <property type="match status" value="1"/>
</dbReference>
<feature type="domain" description="EamA" evidence="2">
    <location>
        <begin position="4"/>
        <end position="138"/>
    </location>
</feature>
<keyword evidence="1" id="KW-1133">Transmembrane helix</keyword>
<keyword evidence="1" id="KW-0472">Membrane</keyword>